<dbReference type="WBParaSite" id="Hba_04005">
    <property type="protein sequence ID" value="Hba_04005"/>
    <property type="gene ID" value="Hba_04005"/>
</dbReference>
<dbReference type="Proteomes" id="UP000095283">
    <property type="component" value="Unplaced"/>
</dbReference>
<evidence type="ECO:0000313" key="2">
    <source>
        <dbReference type="Proteomes" id="UP000095283"/>
    </source>
</evidence>
<dbReference type="AlphaFoldDB" id="A0A1I7WGE8"/>
<keyword evidence="1" id="KW-0472">Membrane</keyword>
<sequence>MKLLYYLLLKTTRSENQYMQVKFERFFVLFSKMLQFISIIKMLLYKNMVNRIQSVRSLYNYFELFSIL</sequence>
<organism evidence="2 3">
    <name type="scientific">Heterorhabditis bacteriophora</name>
    <name type="common">Entomopathogenic nematode worm</name>
    <dbReference type="NCBI Taxonomy" id="37862"/>
    <lineage>
        <taxon>Eukaryota</taxon>
        <taxon>Metazoa</taxon>
        <taxon>Ecdysozoa</taxon>
        <taxon>Nematoda</taxon>
        <taxon>Chromadorea</taxon>
        <taxon>Rhabditida</taxon>
        <taxon>Rhabditina</taxon>
        <taxon>Rhabditomorpha</taxon>
        <taxon>Strongyloidea</taxon>
        <taxon>Heterorhabditidae</taxon>
        <taxon>Heterorhabditis</taxon>
    </lineage>
</organism>
<evidence type="ECO:0000313" key="3">
    <source>
        <dbReference type="WBParaSite" id="Hba_04005"/>
    </source>
</evidence>
<reference evidence="3" key="1">
    <citation type="submission" date="2016-11" db="UniProtKB">
        <authorList>
            <consortium name="WormBaseParasite"/>
        </authorList>
    </citation>
    <scope>IDENTIFICATION</scope>
</reference>
<keyword evidence="1" id="KW-1133">Transmembrane helix</keyword>
<name>A0A1I7WGE8_HETBA</name>
<keyword evidence="2" id="KW-1185">Reference proteome</keyword>
<proteinExistence type="predicted"/>
<accession>A0A1I7WGE8</accession>
<feature type="transmembrane region" description="Helical" evidence="1">
    <location>
        <begin position="26"/>
        <end position="44"/>
    </location>
</feature>
<protein>
    <submittedName>
        <fullName evidence="3">Uncharacterized protein</fullName>
    </submittedName>
</protein>
<keyword evidence="1" id="KW-0812">Transmembrane</keyword>
<evidence type="ECO:0000256" key="1">
    <source>
        <dbReference type="SAM" id="Phobius"/>
    </source>
</evidence>